<sequence length="271" mass="30804">MMALHPEEGYKTFYDRESDFVRCKYAGLPLLTSAGSLMIPVRSTHTATTEAGQSATLENQYPTQKAEQQVKKIKEKGAEMAKEMKKATESRFPQSNLDQLNEKEKEAALFPVLLKAREASNEEGFTKTEEVKVLVSKNHMEGISNLCLNIYRNRDFLVDCKSDIDLYHFTFTRPELYRGGEHVLDSIAKIFCSCPPESIEESMGSTIERIRAFCRGSLCSTNKNDIRDLSDELIIHWNGPLLNKCNNVVKQTLNLHFKGGLWHFSSRDVRA</sequence>
<evidence type="ECO:0000313" key="2">
    <source>
        <dbReference type="Proteomes" id="UP001152320"/>
    </source>
</evidence>
<dbReference type="Proteomes" id="UP001152320">
    <property type="component" value="Chromosome 2"/>
</dbReference>
<proteinExistence type="predicted"/>
<accession>A0A9Q1CJ53</accession>
<evidence type="ECO:0000313" key="1">
    <source>
        <dbReference type="EMBL" id="KAJ8046271.1"/>
    </source>
</evidence>
<gene>
    <name evidence="1" type="ORF">HOLleu_04890</name>
</gene>
<dbReference type="EMBL" id="JAIZAY010000002">
    <property type="protein sequence ID" value="KAJ8046271.1"/>
    <property type="molecule type" value="Genomic_DNA"/>
</dbReference>
<keyword evidence="2" id="KW-1185">Reference proteome</keyword>
<protein>
    <submittedName>
        <fullName evidence="1">Uncharacterized protein</fullName>
    </submittedName>
</protein>
<organism evidence="1 2">
    <name type="scientific">Holothuria leucospilota</name>
    <name type="common">Black long sea cucumber</name>
    <name type="synonym">Mertensiothuria leucospilota</name>
    <dbReference type="NCBI Taxonomy" id="206669"/>
    <lineage>
        <taxon>Eukaryota</taxon>
        <taxon>Metazoa</taxon>
        <taxon>Echinodermata</taxon>
        <taxon>Eleutherozoa</taxon>
        <taxon>Echinozoa</taxon>
        <taxon>Holothuroidea</taxon>
        <taxon>Aspidochirotacea</taxon>
        <taxon>Aspidochirotida</taxon>
        <taxon>Holothuriidae</taxon>
        <taxon>Holothuria</taxon>
    </lineage>
</organism>
<dbReference type="OrthoDB" id="10499573at2759"/>
<reference evidence="1" key="1">
    <citation type="submission" date="2021-10" db="EMBL/GenBank/DDBJ databases">
        <title>Tropical sea cucumber genome reveals ecological adaptation and Cuvierian tubules defense mechanism.</title>
        <authorList>
            <person name="Chen T."/>
        </authorList>
    </citation>
    <scope>NUCLEOTIDE SEQUENCE</scope>
    <source>
        <strain evidence="1">Nanhai2018</strain>
        <tissue evidence="1">Muscle</tissue>
    </source>
</reference>
<name>A0A9Q1CJ53_HOLLE</name>
<dbReference type="AlphaFoldDB" id="A0A9Q1CJ53"/>
<comment type="caution">
    <text evidence="1">The sequence shown here is derived from an EMBL/GenBank/DDBJ whole genome shotgun (WGS) entry which is preliminary data.</text>
</comment>